<evidence type="ECO:0000259" key="9">
    <source>
        <dbReference type="Pfam" id="PF25967"/>
    </source>
</evidence>
<dbReference type="InterPro" id="IPR058625">
    <property type="entry name" value="MdtA-like_BSH"/>
</dbReference>
<dbReference type="SUPFAM" id="SSF111369">
    <property type="entry name" value="HlyD-like secretion proteins"/>
    <property type="match status" value="1"/>
</dbReference>
<proteinExistence type="inferred from homology"/>
<dbReference type="PANTHER" id="PTHR30158:SF10">
    <property type="entry name" value="CATION EFFLUX PUMP"/>
    <property type="match status" value="1"/>
</dbReference>
<keyword evidence="5" id="KW-0732">Signal</keyword>
<protein>
    <submittedName>
        <fullName evidence="10">Efflux pump periplasmic linker BepF</fullName>
    </submittedName>
</protein>
<feature type="region of interest" description="Disordered" evidence="4">
    <location>
        <begin position="406"/>
        <end position="454"/>
    </location>
</feature>
<feature type="compositionally biased region" description="Polar residues" evidence="4">
    <location>
        <begin position="445"/>
        <end position="454"/>
    </location>
</feature>
<dbReference type="Gene3D" id="1.10.287.470">
    <property type="entry name" value="Helix hairpin bin"/>
    <property type="match status" value="1"/>
</dbReference>
<dbReference type="InterPro" id="IPR058624">
    <property type="entry name" value="MdtA-like_HH"/>
</dbReference>
<dbReference type="InterPro" id="IPR058626">
    <property type="entry name" value="MdtA-like_b-barrel"/>
</dbReference>
<evidence type="ECO:0000313" key="11">
    <source>
        <dbReference type="Proteomes" id="UP000254589"/>
    </source>
</evidence>
<dbReference type="FunFam" id="2.40.420.20:FF:000001">
    <property type="entry name" value="Efflux RND transporter periplasmic adaptor subunit"/>
    <property type="match status" value="1"/>
</dbReference>
<dbReference type="InterPro" id="IPR006143">
    <property type="entry name" value="RND_pump_MFP"/>
</dbReference>
<dbReference type="Pfam" id="PF25876">
    <property type="entry name" value="HH_MFP_RND"/>
    <property type="match status" value="1"/>
</dbReference>
<dbReference type="Gene3D" id="2.40.30.170">
    <property type="match status" value="1"/>
</dbReference>
<feature type="signal peptide" evidence="5">
    <location>
        <begin position="1"/>
        <end position="17"/>
    </location>
</feature>
<evidence type="ECO:0000259" key="6">
    <source>
        <dbReference type="Pfam" id="PF25876"/>
    </source>
</evidence>
<feature type="domain" description="Multidrug resistance protein MdtA-like beta-barrel" evidence="8">
    <location>
        <begin position="218"/>
        <end position="299"/>
    </location>
</feature>
<dbReference type="EMBL" id="UGSJ01000001">
    <property type="protein sequence ID" value="SUA93264.1"/>
    <property type="molecule type" value="Genomic_DNA"/>
</dbReference>
<keyword evidence="3" id="KW-0175">Coiled coil</keyword>
<evidence type="ECO:0000313" key="10">
    <source>
        <dbReference type="EMBL" id="SUA93264.1"/>
    </source>
</evidence>
<name>A0AAJ4ZH78_PANPU</name>
<evidence type="ECO:0000256" key="4">
    <source>
        <dbReference type="SAM" id="MobiDB-lite"/>
    </source>
</evidence>
<feature type="chain" id="PRO_5042571091" evidence="5">
    <location>
        <begin position="18"/>
        <end position="454"/>
    </location>
</feature>
<feature type="domain" description="Multidrug resistance protein MdtA-like barrel-sandwich hybrid" evidence="7">
    <location>
        <begin position="71"/>
        <end position="212"/>
    </location>
</feature>
<dbReference type="PANTHER" id="PTHR30158">
    <property type="entry name" value="ACRA/E-RELATED COMPONENT OF DRUG EFFLUX TRANSPORTER"/>
    <property type="match status" value="1"/>
</dbReference>
<sequence length="454" mass="46813">MTTLARKPVLIAAAATAALLAIGTLTVVRVDASTPPAAQVMPSVEVDVANVISRTVTDWQSYSGRLDAVDRVEIKPLVSGTITAVHFKDGQLVKKGDPLFTIDPRPYAAEVDRAAAQLASAQARDVFTSTDLARAQRLIADNAIAKKDFDQKENAAREAAANVKAARAALETARINLGYTQIVAPVAGRVSRAEITVGNTVSAGAQSPALTTVVSVSPIYAAFDVDEQTYLRYLSRDTAKPGGVPVDLGLANEAGYSRKGTVYSVDNRFDTTSGTIRVRARFDNADGALVPGLYARIRVGGGEPHPALLVDEAAIGTDQSKKFVLVVDPQNKVQYREVQLGERHGGLVEIAGGLKEGERIVVNGLQRVRPGDPVTPKAVKMAGDTGGPVDAATTAVATNGTLAKPAAGTAATAAGSAGTAPKTSQNSSTDGSAAGPAKAAKPQSVAATATASRS</sequence>
<dbReference type="Gene3D" id="2.40.420.20">
    <property type="match status" value="1"/>
</dbReference>
<dbReference type="GO" id="GO:0046677">
    <property type="term" value="P:response to antibiotic"/>
    <property type="evidence" value="ECO:0007669"/>
    <property type="project" value="TreeGrafter"/>
</dbReference>
<dbReference type="InterPro" id="IPR058627">
    <property type="entry name" value="MdtA-like_C"/>
</dbReference>
<dbReference type="GO" id="GO:0022857">
    <property type="term" value="F:transmembrane transporter activity"/>
    <property type="evidence" value="ECO:0007669"/>
    <property type="project" value="InterPro"/>
</dbReference>
<dbReference type="AlphaFoldDB" id="A0AAJ4ZH78"/>
<evidence type="ECO:0000259" key="7">
    <source>
        <dbReference type="Pfam" id="PF25917"/>
    </source>
</evidence>
<feature type="compositionally biased region" description="Low complexity" evidence="4">
    <location>
        <begin position="431"/>
        <end position="444"/>
    </location>
</feature>
<gene>
    <name evidence="10" type="primary">bepF_2</name>
    <name evidence="10" type="ORF">NCTC13159_04822</name>
</gene>
<accession>A0AAJ4ZH78</accession>
<dbReference type="Pfam" id="PF25944">
    <property type="entry name" value="Beta-barrel_RND"/>
    <property type="match status" value="1"/>
</dbReference>
<feature type="compositionally biased region" description="Low complexity" evidence="4">
    <location>
        <begin position="406"/>
        <end position="424"/>
    </location>
</feature>
<evidence type="ECO:0000256" key="5">
    <source>
        <dbReference type="SAM" id="SignalP"/>
    </source>
</evidence>
<evidence type="ECO:0000256" key="1">
    <source>
        <dbReference type="ARBA" id="ARBA00004196"/>
    </source>
</evidence>
<evidence type="ECO:0000256" key="3">
    <source>
        <dbReference type="SAM" id="Coils"/>
    </source>
</evidence>
<comment type="caution">
    <text evidence="10">The sequence shown here is derived from an EMBL/GenBank/DDBJ whole genome shotgun (WGS) entry which is preliminary data.</text>
</comment>
<feature type="coiled-coil region" evidence="3">
    <location>
        <begin position="149"/>
        <end position="176"/>
    </location>
</feature>
<organism evidence="10 11">
    <name type="scientific">Pandoraea pulmonicola</name>
    <dbReference type="NCBI Taxonomy" id="93221"/>
    <lineage>
        <taxon>Bacteria</taxon>
        <taxon>Pseudomonadati</taxon>
        <taxon>Pseudomonadota</taxon>
        <taxon>Betaproteobacteria</taxon>
        <taxon>Burkholderiales</taxon>
        <taxon>Burkholderiaceae</taxon>
        <taxon>Pandoraea</taxon>
    </lineage>
</organism>
<dbReference type="RefSeq" id="WP_237171259.1">
    <property type="nucleotide sequence ID" value="NZ_CP010310.2"/>
</dbReference>
<dbReference type="NCBIfam" id="TIGR01730">
    <property type="entry name" value="RND_mfp"/>
    <property type="match status" value="1"/>
</dbReference>
<dbReference type="Pfam" id="PF25967">
    <property type="entry name" value="RND-MFP_C"/>
    <property type="match status" value="1"/>
</dbReference>
<dbReference type="Proteomes" id="UP000254589">
    <property type="component" value="Unassembled WGS sequence"/>
</dbReference>
<reference evidence="10 11" key="1">
    <citation type="submission" date="2018-06" db="EMBL/GenBank/DDBJ databases">
        <authorList>
            <consortium name="Pathogen Informatics"/>
            <person name="Doyle S."/>
        </authorList>
    </citation>
    <scope>NUCLEOTIDE SEQUENCE [LARGE SCALE GENOMIC DNA]</scope>
    <source>
        <strain evidence="10 11">NCTC13159</strain>
    </source>
</reference>
<comment type="subcellular location">
    <subcellularLocation>
        <location evidence="1">Cell envelope</location>
    </subcellularLocation>
</comment>
<evidence type="ECO:0000259" key="8">
    <source>
        <dbReference type="Pfam" id="PF25944"/>
    </source>
</evidence>
<dbReference type="GO" id="GO:0005886">
    <property type="term" value="C:plasma membrane"/>
    <property type="evidence" value="ECO:0007669"/>
    <property type="project" value="TreeGrafter"/>
</dbReference>
<dbReference type="Gene3D" id="2.40.50.100">
    <property type="match status" value="1"/>
</dbReference>
<dbReference type="GO" id="GO:0030313">
    <property type="term" value="C:cell envelope"/>
    <property type="evidence" value="ECO:0007669"/>
    <property type="project" value="UniProtKB-SubCell"/>
</dbReference>
<evidence type="ECO:0000256" key="2">
    <source>
        <dbReference type="ARBA" id="ARBA00009477"/>
    </source>
</evidence>
<feature type="domain" description="Multidrug resistance protein MdtA-like C-terminal permuted SH3" evidence="9">
    <location>
        <begin position="307"/>
        <end position="367"/>
    </location>
</feature>
<dbReference type="Pfam" id="PF25917">
    <property type="entry name" value="BSH_RND"/>
    <property type="match status" value="1"/>
</dbReference>
<comment type="similarity">
    <text evidence="2">Belongs to the membrane fusion protein (MFP) (TC 8.A.1) family.</text>
</comment>
<feature type="domain" description="Multidrug resistance protein MdtA-like alpha-helical hairpin" evidence="6">
    <location>
        <begin position="112"/>
        <end position="180"/>
    </location>
</feature>